<feature type="transmembrane region" description="Helical" evidence="1">
    <location>
        <begin position="120"/>
        <end position="139"/>
    </location>
</feature>
<keyword evidence="4" id="KW-1185">Reference proteome</keyword>
<dbReference type="Pfam" id="PF04892">
    <property type="entry name" value="VanZ"/>
    <property type="match status" value="1"/>
</dbReference>
<feature type="transmembrane region" description="Helical" evidence="1">
    <location>
        <begin position="297"/>
        <end position="316"/>
    </location>
</feature>
<evidence type="ECO:0000259" key="2">
    <source>
        <dbReference type="Pfam" id="PF04892"/>
    </source>
</evidence>
<feature type="domain" description="VanZ-like" evidence="2">
    <location>
        <begin position="35"/>
        <end position="138"/>
    </location>
</feature>
<feature type="transmembrane region" description="Helical" evidence="1">
    <location>
        <begin position="21"/>
        <end position="39"/>
    </location>
</feature>
<proteinExistence type="predicted"/>
<feature type="transmembrane region" description="Helical" evidence="1">
    <location>
        <begin position="155"/>
        <end position="174"/>
    </location>
</feature>
<feature type="transmembrane region" description="Helical" evidence="1">
    <location>
        <begin position="59"/>
        <end position="81"/>
    </location>
</feature>
<organism evidence="3 4">
    <name type="scientific">Parachitinimonas caeni</name>
    <dbReference type="NCBI Taxonomy" id="3031301"/>
    <lineage>
        <taxon>Bacteria</taxon>
        <taxon>Pseudomonadati</taxon>
        <taxon>Pseudomonadota</taxon>
        <taxon>Betaproteobacteria</taxon>
        <taxon>Neisseriales</taxon>
        <taxon>Chitinibacteraceae</taxon>
        <taxon>Parachitinimonas</taxon>
    </lineage>
</organism>
<protein>
    <submittedName>
        <fullName evidence="3">VanZ family protein</fullName>
    </submittedName>
</protein>
<name>A0ABT7DVL5_9NEIS</name>
<evidence type="ECO:0000256" key="1">
    <source>
        <dbReference type="SAM" id="Phobius"/>
    </source>
</evidence>
<feature type="transmembrane region" description="Helical" evidence="1">
    <location>
        <begin position="238"/>
        <end position="259"/>
    </location>
</feature>
<reference evidence="3" key="1">
    <citation type="submission" date="2023-03" db="EMBL/GenBank/DDBJ databases">
        <title>Chitinimonas shenzhenensis gen. nov., sp. nov., a novel member of family Burkholderiaceae isolated from activated sludge collected in Shen Zhen, China.</title>
        <authorList>
            <person name="Wang X."/>
        </authorList>
    </citation>
    <scope>NUCLEOTIDE SEQUENCE</scope>
    <source>
        <strain evidence="3">DQS-5</strain>
    </source>
</reference>
<sequence length="371" mass="41457">MRWRFSISYLARGEQTSLVSRYFLVAYHLVVLVVSLYPFSGWRFTGEPVLAFLAYPLPFYQTLADNALNVLAYMPIGYAWVMLLRARWYSLALAVVAGAMLSGSIEFAQQFLPSRIASNLDMLTNTAGTFLGGLAAYWMHRAQWVRHWQILRQQWFVAGGLADLGIVLFALWFLTQLDPSVPILGIVVQPAGLPQPFVSPLHDPEIFLRLLEAGGVTLNLVGVSLFGLVLVRPRRHPWATVLGLLLGSLTIKVAAAGLMLKPGEFMAWLNLNVVTGALLGLLILVPLTRLRRNWRALVAALSLAAAQMVAAIWPLTEVLSATLKLFRWNYGHLLHLSGLTQMVSEWWPYAAVCFLLSFAVSEWRRKEVILD</sequence>
<feature type="transmembrane region" description="Helical" evidence="1">
    <location>
        <begin position="346"/>
        <end position="363"/>
    </location>
</feature>
<feature type="transmembrane region" description="Helical" evidence="1">
    <location>
        <begin position="206"/>
        <end position="231"/>
    </location>
</feature>
<dbReference type="Proteomes" id="UP001172778">
    <property type="component" value="Unassembled WGS sequence"/>
</dbReference>
<keyword evidence="1" id="KW-0812">Transmembrane</keyword>
<dbReference type="InterPro" id="IPR006976">
    <property type="entry name" value="VanZ-like"/>
</dbReference>
<dbReference type="RefSeq" id="WP_284100393.1">
    <property type="nucleotide sequence ID" value="NZ_JARRAF010000007.1"/>
</dbReference>
<feature type="transmembrane region" description="Helical" evidence="1">
    <location>
        <begin position="265"/>
        <end position="285"/>
    </location>
</feature>
<feature type="transmembrane region" description="Helical" evidence="1">
    <location>
        <begin position="88"/>
        <end position="108"/>
    </location>
</feature>
<keyword evidence="1" id="KW-1133">Transmembrane helix</keyword>
<keyword evidence="1" id="KW-0472">Membrane</keyword>
<evidence type="ECO:0000313" key="4">
    <source>
        <dbReference type="Proteomes" id="UP001172778"/>
    </source>
</evidence>
<gene>
    <name evidence="3" type="ORF">PZA18_08535</name>
</gene>
<comment type="caution">
    <text evidence="3">The sequence shown here is derived from an EMBL/GenBank/DDBJ whole genome shotgun (WGS) entry which is preliminary data.</text>
</comment>
<dbReference type="EMBL" id="JARRAF010000007">
    <property type="protein sequence ID" value="MDK2124091.1"/>
    <property type="molecule type" value="Genomic_DNA"/>
</dbReference>
<evidence type="ECO:0000313" key="3">
    <source>
        <dbReference type="EMBL" id="MDK2124091.1"/>
    </source>
</evidence>
<accession>A0ABT7DVL5</accession>